<keyword evidence="1" id="KW-1133">Transmembrane helix</keyword>
<keyword evidence="2" id="KW-0732">Signal</keyword>
<proteinExistence type="predicted"/>
<evidence type="ECO:0000313" key="3">
    <source>
        <dbReference type="EMBL" id="NOV43669.1"/>
    </source>
</evidence>
<organism evidence="3">
    <name type="scientific">Rhipicephalus microplus</name>
    <name type="common">Cattle tick</name>
    <name type="synonym">Boophilus microplus</name>
    <dbReference type="NCBI Taxonomy" id="6941"/>
    <lineage>
        <taxon>Eukaryota</taxon>
        <taxon>Metazoa</taxon>
        <taxon>Ecdysozoa</taxon>
        <taxon>Arthropoda</taxon>
        <taxon>Chelicerata</taxon>
        <taxon>Arachnida</taxon>
        <taxon>Acari</taxon>
        <taxon>Parasitiformes</taxon>
        <taxon>Ixodida</taxon>
        <taxon>Ixodoidea</taxon>
        <taxon>Ixodidae</taxon>
        <taxon>Rhipicephalinae</taxon>
        <taxon>Rhipicephalus</taxon>
        <taxon>Boophilus</taxon>
    </lineage>
</organism>
<protein>
    <recommendedName>
        <fullName evidence="4">Secreted protein</fullName>
    </recommendedName>
</protein>
<dbReference type="AlphaFoldDB" id="A0A6M2DC23"/>
<keyword evidence="1" id="KW-0812">Transmembrane</keyword>
<feature type="signal peptide" evidence="2">
    <location>
        <begin position="1"/>
        <end position="18"/>
    </location>
</feature>
<keyword evidence="1" id="KW-0472">Membrane</keyword>
<name>A0A6M2DC23_RHIMP</name>
<dbReference type="EMBL" id="GHWJ01010932">
    <property type="protein sequence ID" value="NOV43669.1"/>
    <property type="molecule type" value="Transcribed_RNA"/>
</dbReference>
<evidence type="ECO:0008006" key="4">
    <source>
        <dbReference type="Google" id="ProtNLM"/>
    </source>
</evidence>
<feature type="transmembrane region" description="Helical" evidence="1">
    <location>
        <begin position="40"/>
        <end position="61"/>
    </location>
</feature>
<accession>A0A6M2DC23</accession>
<evidence type="ECO:0000256" key="2">
    <source>
        <dbReference type="SAM" id="SignalP"/>
    </source>
</evidence>
<reference evidence="3" key="1">
    <citation type="submission" date="2019-09" db="EMBL/GenBank/DDBJ databases">
        <title>Organ-specific transcriptomic study of the physiology of the cattle tick, Rhipicephalus microplus.</title>
        <authorList>
            <person name="Tirloni L."/>
            <person name="Braz G."/>
            <person name="Gandara A.C.P."/>
            <person name="Sabadin G.A."/>
            <person name="da Silva R.M."/>
            <person name="Guizzo M.G."/>
            <person name="Machado J.A."/>
            <person name="Costa E.P."/>
            <person name="Gomes H.F."/>
            <person name="Moraes J."/>
            <person name="Mota M.B.S."/>
            <person name="Mesquita R.D."/>
            <person name="Alvarenga P.H."/>
            <person name="Alves F."/>
            <person name="Seixas A."/>
            <person name="da Fonseca R.N."/>
            <person name="Fogaca A."/>
            <person name="Logullo C."/>
            <person name="Tanaka A."/>
            <person name="Daffre S."/>
            <person name="Termignoni C."/>
            <person name="Vaz I.S.Jr."/>
            <person name="Oliveira P.L."/>
            <person name="Ribeiro J.M."/>
        </authorList>
    </citation>
    <scope>NUCLEOTIDE SEQUENCE</scope>
    <source>
        <strain evidence="3">Porto Alegre</strain>
    </source>
</reference>
<sequence>MFCFFFFFFWLCPVHVDLFSLGMNSRKIYGASSFVTCDKHRVYLSTTLFSFILCVCIIKVYHTLFY</sequence>
<evidence type="ECO:0000256" key="1">
    <source>
        <dbReference type="SAM" id="Phobius"/>
    </source>
</evidence>
<feature type="chain" id="PRO_5026741644" description="Secreted protein" evidence="2">
    <location>
        <begin position="19"/>
        <end position="66"/>
    </location>
</feature>